<evidence type="ECO:0000313" key="9">
    <source>
        <dbReference type="Proteomes" id="UP000186914"/>
    </source>
</evidence>
<comment type="subcellular location">
    <subcellularLocation>
        <location evidence="1">Cell membrane</location>
        <topology evidence="1">Multi-pass membrane protein</topology>
    </subcellularLocation>
</comment>
<feature type="transmembrane region" description="Helical" evidence="7">
    <location>
        <begin position="155"/>
        <end position="172"/>
    </location>
</feature>
<dbReference type="InterPro" id="IPR050833">
    <property type="entry name" value="Poly_Biosynth_Transport"/>
</dbReference>
<feature type="transmembrane region" description="Helical" evidence="7">
    <location>
        <begin position="226"/>
        <end position="246"/>
    </location>
</feature>
<evidence type="ECO:0000313" key="8">
    <source>
        <dbReference type="EMBL" id="SIR77391.1"/>
    </source>
</evidence>
<feature type="compositionally biased region" description="Polar residues" evidence="6">
    <location>
        <begin position="561"/>
        <end position="574"/>
    </location>
</feature>
<name>A0A1N7DNP6_9EURY</name>
<protein>
    <submittedName>
        <fullName evidence="8">Membrane protein involved in the export of O-antigen and teichoic acid</fullName>
    </submittedName>
</protein>
<feature type="transmembrane region" description="Helical" evidence="7">
    <location>
        <begin position="399"/>
        <end position="420"/>
    </location>
</feature>
<feature type="transmembrane region" description="Helical" evidence="7">
    <location>
        <begin position="119"/>
        <end position="135"/>
    </location>
</feature>
<feature type="transmembrane region" description="Helical" evidence="7">
    <location>
        <begin position="341"/>
        <end position="362"/>
    </location>
</feature>
<evidence type="ECO:0000256" key="6">
    <source>
        <dbReference type="SAM" id="MobiDB-lite"/>
    </source>
</evidence>
<dbReference type="Proteomes" id="UP000186914">
    <property type="component" value="Unassembled WGS sequence"/>
</dbReference>
<evidence type="ECO:0000256" key="7">
    <source>
        <dbReference type="SAM" id="Phobius"/>
    </source>
</evidence>
<feature type="transmembrane region" description="Helical" evidence="7">
    <location>
        <begin position="40"/>
        <end position="64"/>
    </location>
</feature>
<dbReference type="PANTHER" id="PTHR30250:SF11">
    <property type="entry name" value="O-ANTIGEN TRANSPORTER-RELATED"/>
    <property type="match status" value="1"/>
</dbReference>
<dbReference type="Pfam" id="PF01943">
    <property type="entry name" value="Polysacc_synt"/>
    <property type="match status" value="1"/>
</dbReference>
<dbReference type="OrthoDB" id="19148at2157"/>
<dbReference type="GO" id="GO:0005886">
    <property type="term" value="C:plasma membrane"/>
    <property type="evidence" value="ECO:0007669"/>
    <property type="project" value="UniProtKB-SubCell"/>
</dbReference>
<dbReference type="AlphaFoldDB" id="A0A1N7DNP6"/>
<keyword evidence="2" id="KW-1003">Cell membrane</keyword>
<evidence type="ECO:0000256" key="5">
    <source>
        <dbReference type="ARBA" id="ARBA00023136"/>
    </source>
</evidence>
<accession>A0A1N7DNP6</accession>
<sequence>MQRSILSGVISVAGTKVLTLVIGILTTPILYRLLEPAGVGIYTTVISVFSLFMILVSSGVTDGVRKFIAEEREMDCWEAHVVGFYFRLALLLAGVGAGILALLTWSGVVAWIFGPQYELYFYLLSIMTIVSQFRAYSRRTLMGFGLERYSEPLKVVQRVAFVIVALPLVYVMKDRGLLEIAVAGALVGKIASAAAVAIIGFILIFQRVSLRSLFRPTPEGFPRRKMLAFNSLSIVLILLLMSLYHVDILMLQALADNMQVGYYRAALKLAEFLWFVPLALQTVFVHSTSELWSNDKTEQISELAARTTRYTFLLTAIMALGLAVLANIAVPVYFGSQYNPAIMPLLLLLPGALGFAVARPVLAIAQGKGELKYPIAATGSAAGINLVLNAILIPQFGMHGAAVSTSIGYGLMFVFHLWSARKVGFDPLSDARLGRILATTLLSAPPIFVLAHLLDVRPTLLGVELPLALIIIPLLGLIIFLFFAFALGALDLHEVLDLLTPLPEPLGSTAETLKTNVSEDTMSSDSMQKMMVVAGILLFVSGIGYAFLDPGFGGDSDPAPNMTTQPPASTTPAGTTDSTSLSSTTTEETTPDSTTKPPSTTPPEETTPPSTTPAEETTQSQSSTRTTQSSTTTTTTPPSTTTRTTQPSTTTTPPSTTTRTTQPPSSTTSTTQPSTTTTTAPPSTTTRTTQPPSSTTSTTQPSTTTTTTPSSMTTRTTQLLTTTTTAPLSTTTTGTDMLSMTSTVQFGTSTTTTQPNTTGM</sequence>
<organism evidence="8 9">
    <name type="scientific">Haladaptatus litoreus</name>
    <dbReference type="NCBI Taxonomy" id="553468"/>
    <lineage>
        <taxon>Archaea</taxon>
        <taxon>Methanobacteriati</taxon>
        <taxon>Methanobacteriota</taxon>
        <taxon>Stenosarchaea group</taxon>
        <taxon>Halobacteria</taxon>
        <taxon>Halobacteriales</taxon>
        <taxon>Haladaptataceae</taxon>
        <taxon>Haladaptatus</taxon>
    </lineage>
</organism>
<gene>
    <name evidence="8" type="ORF">SAMN05421858_3778</name>
</gene>
<dbReference type="EMBL" id="FTNO01000004">
    <property type="protein sequence ID" value="SIR77391.1"/>
    <property type="molecule type" value="Genomic_DNA"/>
</dbReference>
<keyword evidence="9" id="KW-1185">Reference proteome</keyword>
<feature type="transmembrane region" description="Helical" evidence="7">
    <location>
        <begin position="178"/>
        <end position="205"/>
    </location>
</feature>
<evidence type="ECO:0000256" key="4">
    <source>
        <dbReference type="ARBA" id="ARBA00022989"/>
    </source>
</evidence>
<dbReference type="InterPro" id="IPR002797">
    <property type="entry name" value="Polysacc_synth"/>
</dbReference>
<feature type="transmembrane region" description="Helical" evidence="7">
    <location>
        <begin position="374"/>
        <end position="393"/>
    </location>
</feature>
<feature type="transmembrane region" description="Helical" evidence="7">
    <location>
        <begin position="530"/>
        <end position="548"/>
    </location>
</feature>
<feature type="transmembrane region" description="Helical" evidence="7">
    <location>
        <begin position="266"/>
        <end position="289"/>
    </location>
</feature>
<feature type="transmembrane region" description="Helical" evidence="7">
    <location>
        <begin position="84"/>
        <end position="113"/>
    </location>
</feature>
<evidence type="ECO:0000256" key="2">
    <source>
        <dbReference type="ARBA" id="ARBA00022475"/>
    </source>
</evidence>
<evidence type="ECO:0000256" key="3">
    <source>
        <dbReference type="ARBA" id="ARBA00022692"/>
    </source>
</evidence>
<feature type="transmembrane region" description="Helical" evidence="7">
    <location>
        <begin position="310"/>
        <end position="335"/>
    </location>
</feature>
<proteinExistence type="predicted"/>
<feature type="transmembrane region" description="Helical" evidence="7">
    <location>
        <begin position="432"/>
        <end position="454"/>
    </location>
</feature>
<dbReference type="PANTHER" id="PTHR30250">
    <property type="entry name" value="PST FAMILY PREDICTED COLANIC ACID TRANSPORTER"/>
    <property type="match status" value="1"/>
</dbReference>
<keyword evidence="4 7" id="KW-1133">Transmembrane helix</keyword>
<reference evidence="9" key="1">
    <citation type="submission" date="2017-01" db="EMBL/GenBank/DDBJ databases">
        <authorList>
            <person name="Varghese N."/>
            <person name="Submissions S."/>
        </authorList>
    </citation>
    <scope>NUCLEOTIDE SEQUENCE [LARGE SCALE GENOMIC DNA]</scope>
    <source>
        <strain evidence="9">CGMCC 1.7737</strain>
    </source>
</reference>
<dbReference type="RefSeq" id="WP_076431604.1">
    <property type="nucleotide sequence ID" value="NZ_FTNO01000004.1"/>
</dbReference>
<feature type="region of interest" description="Disordered" evidence="6">
    <location>
        <begin position="556"/>
        <end position="760"/>
    </location>
</feature>
<evidence type="ECO:0000256" key="1">
    <source>
        <dbReference type="ARBA" id="ARBA00004651"/>
    </source>
</evidence>
<dbReference type="CDD" id="cd13128">
    <property type="entry name" value="MATE_Wzx_like"/>
    <property type="match status" value="1"/>
</dbReference>
<keyword evidence="3 7" id="KW-0812">Transmembrane</keyword>
<feature type="transmembrane region" description="Helical" evidence="7">
    <location>
        <begin position="466"/>
        <end position="490"/>
    </location>
</feature>
<feature type="compositionally biased region" description="Low complexity" evidence="6">
    <location>
        <begin position="575"/>
        <end position="760"/>
    </location>
</feature>
<feature type="transmembrane region" description="Helical" evidence="7">
    <location>
        <begin position="12"/>
        <end position="34"/>
    </location>
</feature>
<keyword evidence="5 7" id="KW-0472">Membrane</keyword>